<dbReference type="GO" id="GO:0004143">
    <property type="term" value="F:ATP-dependent diacylglycerol kinase activity"/>
    <property type="evidence" value="ECO:0007669"/>
    <property type="project" value="InterPro"/>
</dbReference>
<keyword evidence="2" id="KW-1185">Reference proteome</keyword>
<sequence length="275" mass="30467">MGLLGFIGIPIVEDIVAFFITLIAIFGLIGINDKLRNSGKLSINVSRKIIHTFAAPIYIFFFPFYSGSWYSPLIAMIVPLIFALKFLTVGLGIAKDEAFVNTMSRSGDPRELLRGTFYYTLVMIFVTLFWWTHPLALVSFSILAFGDGFADIIGRNYGKHKIKVPAGNKTWEGSLGGMLLMGFLLTMLMVLFYGLMGATVVSSGTLVYKYSLSSLKDFFLPVLILAVIAMFTELYSPKDVDNIIIPSVVIIFGALLILAGLWPGVHTVFQAFWQL</sequence>
<dbReference type="GeneID" id="8827367"/>
<proteinExistence type="predicted"/>
<dbReference type="GO" id="GO:0016779">
    <property type="term" value="F:nucleotidyltransferase activity"/>
    <property type="evidence" value="ECO:0007669"/>
    <property type="project" value="UniProtKB-KW"/>
</dbReference>
<name>B5IAC4_ACIB4</name>
<dbReference type="eggNOG" id="arCOG01880">
    <property type="taxonomic scope" value="Archaea"/>
</dbReference>
<gene>
    <name evidence="1" type="ordered locus">Aboo_0424</name>
</gene>
<dbReference type="PANTHER" id="PTHR31303">
    <property type="entry name" value="CTP-DEPENDENT DIACYLGLYCEROL KINASE 1"/>
    <property type="match status" value="1"/>
</dbReference>
<evidence type="ECO:0000313" key="2">
    <source>
        <dbReference type="Proteomes" id="UP000001400"/>
    </source>
</evidence>
<dbReference type="KEGG" id="abi:Aboo_0424"/>
<dbReference type="Proteomes" id="UP000001400">
    <property type="component" value="Chromosome"/>
</dbReference>
<protein>
    <submittedName>
        <fullName evidence="1">Phosphatidate cytidylyltransferase</fullName>
    </submittedName>
</protein>
<accession>B5IAC4</accession>
<dbReference type="RefSeq" id="WP_008082386.1">
    <property type="nucleotide sequence ID" value="NC_013926.1"/>
</dbReference>
<dbReference type="EMBL" id="CP001941">
    <property type="protein sequence ID" value="ADD08235.1"/>
    <property type="molecule type" value="Genomic_DNA"/>
</dbReference>
<organism evidence="1 2">
    <name type="scientific">Aciduliprofundum boonei (strain DSM 19572 / T469)</name>
    <dbReference type="NCBI Taxonomy" id="439481"/>
    <lineage>
        <taxon>Archaea</taxon>
        <taxon>Methanobacteriati</taxon>
        <taxon>Thermoplasmatota</taxon>
        <taxon>DHVE2 group</taxon>
        <taxon>Candidatus Aciduliprofundum</taxon>
    </lineage>
</organism>
<dbReference type="PANTHER" id="PTHR31303:SF1">
    <property type="entry name" value="CTP-DEPENDENT DIACYLGLYCEROL KINASE 1"/>
    <property type="match status" value="1"/>
</dbReference>
<dbReference type="HOGENOM" id="CLU_058561_5_0_2"/>
<reference evidence="1" key="1">
    <citation type="submission" date="2010-02" db="EMBL/GenBank/DDBJ databases">
        <title>Complete sequence of Aciduliprofundum boonei T469.</title>
        <authorList>
            <consortium name="US DOE Joint Genome Institute"/>
            <person name="Lucas S."/>
            <person name="Copeland A."/>
            <person name="Lapidus A."/>
            <person name="Cheng J.-F."/>
            <person name="Bruce D."/>
            <person name="Goodwin L."/>
            <person name="Pitluck S."/>
            <person name="Saunders E."/>
            <person name="Detter J.C."/>
            <person name="Han C."/>
            <person name="Tapia R."/>
            <person name="Land M."/>
            <person name="Hauser L."/>
            <person name="Kyrpides N."/>
            <person name="Mikhailova N."/>
            <person name="Flores G."/>
            <person name="Reysenbach A.-L."/>
            <person name="Woyke T."/>
        </authorList>
    </citation>
    <scope>NUCLEOTIDE SEQUENCE</scope>
    <source>
        <strain evidence="1">T469</strain>
    </source>
</reference>
<dbReference type="OrthoDB" id="76350at2157"/>
<dbReference type="AlphaFoldDB" id="B5IAC4"/>
<dbReference type="InterPro" id="IPR037997">
    <property type="entry name" value="Dgk1-like"/>
</dbReference>
<dbReference type="STRING" id="439481.Aboo_0424"/>
<evidence type="ECO:0000313" key="1">
    <source>
        <dbReference type="EMBL" id="ADD08235.1"/>
    </source>
</evidence>
<keyword evidence="1" id="KW-0808">Transferase</keyword>
<keyword evidence="1" id="KW-0548">Nucleotidyltransferase</keyword>